<keyword evidence="1" id="KW-1133">Transmembrane helix</keyword>
<name>A0AAD5PGL1_9FUNG</name>
<evidence type="ECO:0000256" key="1">
    <source>
        <dbReference type="SAM" id="Phobius"/>
    </source>
</evidence>
<dbReference type="AlphaFoldDB" id="A0AAD5PGL1"/>
<dbReference type="EMBL" id="JAIXMP010000008">
    <property type="protein sequence ID" value="KAI9269268.1"/>
    <property type="molecule type" value="Genomic_DNA"/>
</dbReference>
<dbReference type="Proteomes" id="UP001209540">
    <property type="component" value="Unassembled WGS sequence"/>
</dbReference>
<keyword evidence="3" id="KW-1185">Reference proteome</keyword>
<evidence type="ECO:0000313" key="3">
    <source>
        <dbReference type="Proteomes" id="UP001209540"/>
    </source>
</evidence>
<keyword evidence="1" id="KW-0472">Membrane</keyword>
<proteinExistence type="predicted"/>
<evidence type="ECO:0000313" key="2">
    <source>
        <dbReference type="EMBL" id="KAI9269268.1"/>
    </source>
</evidence>
<organism evidence="2 3">
    <name type="scientific">Phascolomyces articulosus</name>
    <dbReference type="NCBI Taxonomy" id="60185"/>
    <lineage>
        <taxon>Eukaryota</taxon>
        <taxon>Fungi</taxon>
        <taxon>Fungi incertae sedis</taxon>
        <taxon>Mucoromycota</taxon>
        <taxon>Mucoromycotina</taxon>
        <taxon>Mucoromycetes</taxon>
        <taxon>Mucorales</taxon>
        <taxon>Lichtheimiaceae</taxon>
        <taxon>Phascolomyces</taxon>
    </lineage>
</organism>
<sequence>MTLSTTLTSYSFFIVAVPVLVQWNYFRQIVLYAMSMGLGLSEIPADFTTISLGLIGFYTYVVAGFIADVSETFNDKYRRVFSGMAQGVDTLKQLFPGYAVSAYLLKTNTNLYYTQSKAFLFLQSILLVSVPFSSRYPALQKTHSIAYRCALAWTLVYSLFPRETMHLLWLISQVIQQQFSFNPRMYSDEYVV</sequence>
<reference evidence="2" key="1">
    <citation type="journal article" date="2022" name="IScience">
        <title>Evolution of zygomycete secretomes and the origins of terrestrial fungal ecologies.</title>
        <authorList>
            <person name="Chang Y."/>
            <person name="Wang Y."/>
            <person name="Mondo S."/>
            <person name="Ahrendt S."/>
            <person name="Andreopoulos W."/>
            <person name="Barry K."/>
            <person name="Beard J."/>
            <person name="Benny G.L."/>
            <person name="Blankenship S."/>
            <person name="Bonito G."/>
            <person name="Cuomo C."/>
            <person name="Desiro A."/>
            <person name="Gervers K.A."/>
            <person name="Hundley H."/>
            <person name="Kuo A."/>
            <person name="LaButti K."/>
            <person name="Lang B.F."/>
            <person name="Lipzen A."/>
            <person name="O'Donnell K."/>
            <person name="Pangilinan J."/>
            <person name="Reynolds N."/>
            <person name="Sandor L."/>
            <person name="Smith M.E."/>
            <person name="Tsang A."/>
            <person name="Grigoriev I.V."/>
            <person name="Stajich J.E."/>
            <person name="Spatafora J.W."/>
        </authorList>
    </citation>
    <scope>NUCLEOTIDE SEQUENCE</scope>
    <source>
        <strain evidence="2">RSA 2281</strain>
    </source>
</reference>
<feature type="transmembrane region" description="Helical" evidence="1">
    <location>
        <begin position="47"/>
        <end position="67"/>
    </location>
</feature>
<protein>
    <submittedName>
        <fullName evidence="2">Uncharacterized protein</fullName>
    </submittedName>
</protein>
<feature type="transmembrane region" description="Helical" evidence="1">
    <location>
        <begin position="6"/>
        <end position="26"/>
    </location>
</feature>
<keyword evidence="1" id="KW-0812">Transmembrane</keyword>
<reference evidence="2" key="2">
    <citation type="submission" date="2023-02" db="EMBL/GenBank/DDBJ databases">
        <authorList>
            <consortium name="DOE Joint Genome Institute"/>
            <person name="Mondo S.J."/>
            <person name="Chang Y."/>
            <person name="Wang Y."/>
            <person name="Ahrendt S."/>
            <person name="Andreopoulos W."/>
            <person name="Barry K."/>
            <person name="Beard J."/>
            <person name="Benny G.L."/>
            <person name="Blankenship S."/>
            <person name="Bonito G."/>
            <person name="Cuomo C."/>
            <person name="Desiro A."/>
            <person name="Gervers K.A."/>
            <person name="Hundley H."/>
            <person name="Kuo A."/>
            <person name="LaButti K."/>
            <person name="Lang B.F."/>
            <person name="Lipzen A."/>
            <person name="O'Donnell K."/>
            <person name="Pangilinan J."/>
            <person name="Reynolds N."/>
            <person name="Sandor L."/>
            <person name="Smith M.W."/>
            <person name="Tsang A."/>
            <person name="Grigoriev I.V."/>
            <person name="Stajich J.E."/>
            <person name="Spatafora J.W."/>
        </authorList>
    </citation>
    <scope>NUCLEOTIDE SEQUENCE</scope>
    <source>
        <strain evidence="2">RSA 2281</strain>
    </source>
</reference>
<accession>A0AAD5PGL1</accession>
<gene>
    <name evidence="2" type="ORF">BDA99DRAFT_504013</name>
</gene>
<comment type="caution">
    <text evidence="2">The sequence shown here is derived from an EMBL/GenBank/DDBJ whole genome shotgun (WGS) entry which is preliminary data.</text>
</comment>